<dbReference type="InterPro" id="IPR024180">
    <property type="entry name" value="Tetrapyrrole_Mease/MazG_pred"/>
</dbReference>
<dbReference type="Pfam" id="PF03819">
    <property type="entry name" value="MazG"/>
    <property type="match status" value="2"/>
</dbReference>
<evidence type="ECO:0000313" key="3">
    <source>
        <dbReference type="EMBL" id="QXM07228.1"/>
    </source>
</evidence>
<dbReference type="PROSITE" id="PS00839">
    <property type="entry name" value="SUMT_1"/>
    <property type="match status" value="1"/>
</dbReference>
<dbReference type="PANTHER" id="PTHR30522:SF0">
    <property type="entry name" value="NUCLEOSIDE TRIPHOSPHATE PYROPHOSPHOHYDROLASE"/>
    <property type="match status" value="1"/>
</dbReference>
<dbReference type="Proteomes" id="UP000886818">
    <property type="component" value="Chromosome"/>
</dbReference>
<accession>A0ABX8RDS0</accession>
<dbReference type="NCBIfam" id="TIGR00444">
    <property type="entry name" value="mazG"/>
    <property type="match status" value="1"/>
</dbReference>
<keyword evidence="4" id="KW-1185">Reference proteome</keyword>
<dbReference type="InterPro" id="IPR048011">
    <property type="entry name" value="NTP-PPase_MazG-like_C"/>
</dbReference>
<evidence type="ECO:0000313" key="4">
    <source>
        <dbReference type="Proteomes" id="UP000886818"/>
    </source>
</evidence>
<protein>
    <submittedName>
        <fullName evidence="3">Nucleoside triphosphate pyrophosphohydrolase</fullName>
        <ecNumber evidence="3">3.6.1.9</ecNumber>
    </submittedName>
</protein>
<feature type="domain" description="NTP pyrophosphohydrolase MazG-like" evidence="2">
    <location>
        <begin position="255"/>
        <end position="328"/>
    </location>
</feature>
<dbReference type="PIRSF" id="PIRSF002845">
    <property type="entry name" value="Ttrprl_mtas_MazG"/>
    <property type="match status" value="1"/>
</dbReference>
<dbReference type="EC" id="3.6.1.9" evidence="3"/>
<dbReference type="EMBL" id="CP078093">
    <property type="protein sequence ID" value="QXM07228.1"/>
    <property type="molecule type" value="Genomic_DNA"/>
</dbReference>
<dbReference type="InterPro" id="IPR035013">
    <property type="entry name" value="YabN_N"/>
</dbReference>
<proteinExistence type="predicted"/>
<dbReference type="InterPro" id="IPR004518">
    <property type="entry name" value="MazG-like_dom"/>
</dbReference>
<name>A0ABX8RDS0_9CLOT</name>
<dbReference type="NCBIfam" id="NF007113">
    <property type="entry name" value="PRK09562.1"/>
    <property type="match status" value="1"/>
</dbReference>
<dbReference type="CDD" id="cd11723">
    <property type="entry name" value="YabN_N_like"/>
    <property type="match status" value="1"/>
</dbReference>
<feature type="domain" description="Tetrapyrrole methylase" evidence="1">
    <location>
        <begin position="3"/>
        <end position="198"/>
    </location>
</feature>
<dbReference type="CDD" id="cd11528">
    <property type="entry name" value="NTP-PPase_MazG_Nterm"/>
    <property type="match status" value="1"/>
</dbReference>
<dbReference type="Pfam" id="PF00590">
    <property type="entry name" value="TP_methylase"/>
    <property type="match status" value="1"/>
</dbReference>
<dbReference type="PANTHER" id="PTHR30522">
    <property type="entry name" value="NUCLEOSIDE TRIPHOSPHATE PYROPHOSPHOHYDROLASE"/>
    <property type="match status" value="1"/>
</dbReference>
<dbReference type="InterPro" id="IPR003043">
    <property type="entry name" value="Uropor_MeTrfase_CS"/>
</dbReference>
<dbReference type="InterPro" id="IPR011551">
    <property type="entry name" value="NTP_PyrPHydrolase_MazG"/>
</dbReference>
<keyword evidence="3" id="KW-0378">Hydrolase</keyword>
<reference evidence="3" key="1">
    <citation type="submission" date="2021-07" db="EMBL/GenBank/DDBJ databases">
        <title>Complete genome sequence of Crassaminicella sp. 143-21, isolated from a deep-sea hydrothermal vent.</title>
        <authorList>
            <person name="Li X."/>
        </authorList>
    </citation>
    <scope>NUCLEOTIDE SEQUENCE</scope>
    <source>
        <strain evidence="3">143-21</strain>
    </source>
</reference>
<dbReference type="InterPro" id="IPR048015">
    <property type="entry name" value="NTP-PPase_MazG-like_N"/>
</dbReference>
<dbReference type="GO" id="GO:0047429">
    <property type="term" value="F:nucleoside triphosphate diphosphatase activity"/>
    <property type="evidence" value="ECO:0007669"/>
    <property type="project" value="UniProtKB-EC"/>
</dbReference>
<dbReference type="CDD" id="cd11529">
    <property type="entry name" value="NTP-PPase_MazG_Cterm"/>
    <property type="match status" value="1"/>
</dbReference>
<evidence type="ECO:0000259" key="1">
    <source>
        <dbReference type="Pfam" id="PF00590"/>
    </source>
</evidence>
<sequence length="495" mass="57142">MKKLTIIGLGPGSKEYLTIGAMEKMKSSSMIYLRTSMHPVVDYLKLQGIVYESFDDVYESQKSFDDVYETIVGRIIDLLKEKDVVYGVPGSPFVAEVTVQLLLERAEKLGFTIEFIPSVSFVEAILHALRKDPIKGLKIIDGLALEHQSPDVQTDVIVTQVYNKFVASEIKLKLMEYYKDEHPIVVIRAAGIPDEEKIENIMLYELDRIEWLDYLTSIYIPKIGDNTLKVYTMKDLLKIMKKLRGKDGCPWDKEQTHASLKPYVIEEAYEVLEALDKQDMVLLQEELGDLLLQVVFHSQIASEFGDFDISDVITGICRKLIDRHPHVFAELHVDSTSGVIKNWEEIKRKEKNEKTYTESLKRIPKALPALMKSYKVQEKAAKVGFDWDDVGDAIKKVREELEELLEVYNTDKYDQITEEVGDLIFAVVNVARFLKVDPEMALNKTIQKFIDRFEFIEMTAQNDGRKLEEMSLNEMDELWNLAKIHKNKKKDKKYY</sequence>
<dbReference type="RefSeq" id="WP_218283914.1">
    <property type="nucleotide sequence ID" value="NZ_CP078093.1"/>
</dbReference>
<gene>
    <name evidence="3" type="primary">mazG</name>
    <name evidence="3" type="ORF">KVH43_05930</name>
</gene>
<dbReference type="InterPro" id="IPR000878">
    <property type="entry name" value="4pyrrol_Mease"/>
</dbReference>
<organism evidence="3 4">
    <name type="scientific">Crassaminicella indica</name>
    <dbReference type="NCBI Taxonomy" id="2855394"/>
    <lineage>
        <taxon>Bacteria</taxon>
        <taxon>Bacillati</taxon>
        <taxon>Bacillota</taxon>
        <taxon>Clostridia</taxon>
        <taxon>Eubacteriales</taxon>
        <taxon>Clostridiaceae</taxon>
        <taxon>Crassaminicella</taxon>
    </lineage>
</organism>
<evidence type="ECO:0000259" key="2">
    <source>
        <dbReference type="Pfam" id="PF03819"/>
    </source>
</evidence>
<feature type="domain" description="NTP pyrophosphohydrolase MazG-like" evidence="2">
    <location>
        <begin position="395"/>
        <end position="452"/>
    </location>
</feature>